<dbReference type="PANTHER" id="PTHR11091:SF0">
    <property type="entry name" value="MALATE DEHYDROGENASE"/>
    <property type="match status" value="1"/>
</dbReference>
<protein>
    <submittedName>
        <fullName evidence="3">Ldh family oxidoreductase</fullName>
    </submittedName>
</protein>
<reference evidence="3" key="1">
    <citation type="submission" date="2020-08" db="EMBL/GenBank/DDBJ databases">
        <title>Genome public.</title>
        <authorList>
            <person name="Liu C."/>
            <person name="Sun Q."/>
        </authorList>
    </citation>
    <scope>NUCLEOTIDE SEQUENCE</scope>
    <source>
        <strain evidence="3">NSJ-68</strain>
    </source>
</reference>
<dbReference type="Gene3D" id="1.10.1530.10">
    <property type="match status" value="1"/>
</dbReference>
<proteinExistence type="inferred from homology"/>
<dbReference type="InterPro" id="IPR043143">
    <property type="entry name" value="Mal/L-sulf/L-lact_DH-like_NADP"/>
</dbReference>
<dbReference type="EMBL" id="JACOOR010000002">
    <property type="protein sequence ID" value="MBC5659107.1"/>
    <property type="molecule type" value="Genomic_DNA"/>
</dbReference>
<dbReference type="Proteomes" id="UP000649345">
    <property type="component" value="Unassembled WGS sequence"/>
</dbReference>
<keyword evidence="2" id="KW-0560">Oxidoreductase</keyword>
<dbReference type="Pfam" id="PF02615">
    <property type="entry name" value="Ldh_2"/>
    <property type="match status" value="1"/>
</dbReference>
<accession>A0A923RLC7</accession>
<dbReference type="InterPro" id="IPR036111">
    <property type="entry name" value="Mal/L-sulfo/L-lacto_DH-like_sf"/>
</dbReference>
<dbReference type="InterPro" id="IPR043144">
    <property type="entry name" value="Mal/L-sulf/L-lact_DH-like_ah"/>
</dbReference>
<organism evidence="3 4">
    <name type="scientific">Anaerosacchariphilus hominis</name>
    <dbReference type="NCBI Taxonomy" id="2763017"/>
    <lineage>
        <taxon>Bacteria</taxon>
        <taxon>Bacillati</taxon>
        <taxon>Bacillota</taxon>
        <taxon>Clostridia</taxon>
        <taxon>Lachnospirales</taxon>
        <taxon>Lachnospiraceae</taxon>
        <taxon>Anaerosacchariphilus</taxon>
    </lineage>
</organism>
<dbReference type="PANTHER" id="PTHR11091">
    <property type="entry name" value="OXIDOREDUCTASE-RELATED"/>
    <property type="match status" value="1"/>
</dbReference>
<dbReference type="AlphaFoldDB" id="A0A923RLC7"/>
<dbReference type="RefSeq" id="WP_186873024.1">
    <property type="nucleotide sequence ID" value="NZ_JACOOR010000002.1"/>
</dbReference>
<dbReference type="Gene3D" id="3.30.1370.60">
    <property type="entry name" value="Hypothetical oxidoreductase yiak, domain 2"/>
    <property type="match status" value="1"/>
</dbReference>
<comment type="similarity">
    <text evidence="1">Belongs to the LDH2/MDH2 oxidoreductase family.</text>
</comment>
<evidence type="ECO:0000313" key="3">
    <source>
        <dbReference type="EMBL" id="MBC5659107.1"/>
    </source>
</evidence>
<evidence type="ECO:0000313" key="4">
    <source>
        <dbReference type="Proteomes" id="UP000649345"/>
    </source>
</evidence>
<name>A0A923RLC7_9FIRM</name>
<gene>
    <name evidence="3" type="ORF">H8S44_04890</name>
</gene>
<sequence length="357" mass="39531">MSYRKVPYENLKKFCTDVFKGYGYSQEESEDIVDVLLQADLFGIESHGVQRLIRYHRSLMQGKIHPDARASVISETPVSAVLDAHGGAGQLTAIFAMRKAIEKAKNTGIGFVIMKNTNHYGIAAYYSLMAAKEDLIGLSFTNTEAMMPPTFGRQAMLGSNPIAVAMPADPYPFSYDGSTTVVPRGKLEVYNKKEEPLPNGWGVDEKGLDCNDAAVILDNIINCKGGGILPVGGSSPLSGSHKGYGYGMMCELFTSILTGGPTSNHWRRGETSQSFIAIDYGMFGDKKEIRQHMSTFMQELRDSNKAEGQDRIYTHGEKEFENEKVRKTEGIPVNEKTEAEMREIAEYLHLDYEAYLG</sequence>
<evidence type="ECO:0000256" key="1">
    <source>
        <dbReference type="ARBA" id="ARBA00006056"/>
    </source>
</evidence>
<comment type="caution">
    <text evidence="3">The sequence shown here is derived from an EMBL/GenBank/DDBJ whole genome shotgun (WGS) entry which is preliminary data.</text>
</comment>
<dbReference type="SUPFAM" id="SSF89733">
    <property type="entry name" value="L-sulfolactate dehydrogenase-like"/>
    <property type="match status" value="1"/>
</dbReference>
<dbReference type="GO" id="GO:0016491">
    <property type="term" value="F:oxidoreductase activity"/>
    <property type="evidence" value="ECO:0007669"/>
    <property type="project" value="UniProtKB-KW"/>
</dbReference>
<keyword evidence="4" id="KW-1185">Reference proteome</keyword>
<evidence type="ECO:0000256" key="2">
    <source>
        <dbReference type="ARBA" id="ARBA00023002"/>
    </source>
</evidence>
<dbReference type="InterPro" id="IPR003767">
    <property type="entry name" value="Malate/L-lactate_DH-like"/>
</dbReference>